<evidence type="ECO:0000313" key="2">
    <source>
        <dbReference type="Proteomes" id="UP001267426"/>
    </source>
</evidence>
<protein>
    <submittedName>
        <fullName evidence="1">Uncharacterized protein</fullName>
    </submittedName>
</protein>
<name>A0ABU3BPV9_9BACT</name>
<gene>
    <name evidence="1" type="ORF">RM540_06095</name>
</gene>
<accession>A0ABU3BPV9</accession>
<reference evidence="1 2" key="1">
    <citation type="submission" date="2023-09" db="EMBL/GenBank/DDBJ databases">
        <authorList>
            <person name="Rey-Velasco X."/>
        </authorList>
    </citation>
    <scope>NUCLEOTIDE SEQUENCE [LARGE SCALE GENOMIC DNA]</scope>
    <source>
        <strain evidence="1 2">F394</strain>
    </source>
</reference>
<dbReference type="Proteomes" id="UP001267426">
    <property type="component" value="Unassembled WGS sequence"/>
</dbReference>
<comment type="caution">
    <text evidence="1">The sequence shown here is derived from an EMBL/GenBank/DDBJ whole genome shotgun (WGS) entry which is preliminary data.</text>
</comment>
<keyword evidence="2" id="KW-1185">Reference proteome</keyword>
<evidence type="ECO:0000313" key="1">
    <source>
        <dbReference type="EMBL" id="MDT0631317.1"/>
    </source>
</evidence>
<proteinExistence type="predicted"/>
<dbReference type="EMBL" id="JAVRHT010000011">
    <property type="protein sequence ID" value="MDT0631317.1"/>
    <property type="molecule type" value="Genomic_DNA"/>
</dbReference>
<dbReference type="RefSeq" id="WP_311662660.1">
    <property type="nucleotide sequence ID" value="NZ_JAVRHT010000011.1"/>
</dbReference>
<organism evidence="1 2">
    <name type="scientific">Rubrivirga litoralis</name>
    <dbReference type="NCBI Taxonomy" id="3075598"/>
    <lineage>
        <taxon>Bacteria</taxon>
        <taxon>Pseudomonadati</taxon>
        <taxon>Rhodothermota</taxon>
        <taxon>Rhodothermia</taxon>
        <taxon>Rhodothermales</taxon>
        <taxon>Rubricoccaceae</taxon>
        <taxon>Rubrivirga</taxon>
    </lineage>
</organism>
<sequence length="328" mass="36894">MRADPCGYVGRLTRSQAMSPAVLATYSIRVYKKHGRTPLNPFDFKNGRSLPGEIDVFLKATAGQPSVPGTKEVFYTGSHTVTKVGKRHITYGVVQYAQYGAEYDITHVQARTVDFKQTKDHAREEPFFFYFDFHEDVAHGLMILQRIGGRGIKSTFIRLFQDWFMNRNGRDLTLRYGQEVPERLIEKAITAGVRNLRVTQHKVPADLASKFGLRGYEDDIQEVQVIVKAKKGKLLPMKDRINKVMGGRPVSELVSIETVEADVASVKIKLGGRERVMRLTDGRRSVNAYWDVSKDVSEGKDGHADTGDLLAAARSLADDIYEDLEIPQ</sequence>